<sequence length="90" mass="10070">MRVSGNKKYKSAFSHFGITFAGVDPIWINGVNPVKLKMETQRHFGLSVSGNKKYKSAFSHFGITFAGVDPIWINGVNPVELKWKRQAIST</sequence>
<protein>
    <submittedName>
        <fullName evidence="1">Uncharacterized protein</fullName>
    </submittedName>
</protein>
<keyword evidence="2" id="KW-1185">Reference proteome</keyword>
<comment type="caution">
    <text evidence="1">The sequence shown here is derived from an EMBL/GenBank/DDBJ whole genome shotgun (WGS) entry which is preliminary data.</text>
</comment>
<accession>A0A934KX26</accession>
<reference evidence="1 2" key="1">
    <citation type="submission" date="2020-09" db="EMBL/GenBank/DDBJ databases">
        <title>Draft genome of Gelidibacter salicanalis PAMC21136.</title>
        <authorList>
            <person name="Park H."/>
        </authorList>
    </citation>
    <scope>NUCLEOTIDE SEQUENCE [LARGE SCALE GENOMIC DNA]</scope>
    <source>
        <strain evidence="1 2">PAMC21136</strain>
    </source>
</reference>
<gene>
    <name evidence="1" type="ORF">JEM65_19790</name>
</gene>
<evidence type="ECO:0000313" key="2">
    <source>
        <dbReference type="Proteomes" id="UP000662373"/>
    </source>
</evidence>
<dbReference type="Proteomes" id="UP000662373">
    <property type="component" value="Unassembled WGS sequence"/>
</dbReference>
<dbReference type="AlphaFoldDB" id="A0A934KX26"/>
<organism evidence="1 2">
    <name type="scientific">Gelidibacter salicanalis</name>
    <dbReference type="NCBI Taxonomy" id="291193"/>
    <lineage>
        <taxon>Bacteria</taxon>
        <taxon>Pseudomonadati</taxon>
        <taxon>Bacteroidota</taxon>
        <taxon>Flavobacteriia</taxon>
        <taxon>Flavobacteriales</taxon>
        <taxon>Flavobacteriaceae</taxon>
        <taxon>Gelidibacter</taxon>
    </lineage>
</organism>
<dbReference type="EMBL" id="JAEHJZ010000057">
    <property type="protein sequence ID" value="MBJ7882881.1"/>
    <property type="molecule type" value="Genomic_DNA"/>
</dbReference>
<evidence type="ECO:0000313" key="1">
    <source>
        <dbReference type="EMBL" id="MBJ7882881.1"/>
    </source>
</evidence>
<proteinExistence type="predicted"/>
<name>A0A934KX26_9FLAO</name>